<feature type="compositionally biased region" description="Low complexity" evidence="1">
    <location>
        <begin position="339"/>
        <end position="349"/>
    </location>
</feature>
<name>A0A1W2TUV9_ROSNE</name>
<feature type="region of interest" description="Disordered" evidence="1">
    <location>
        <begin position="544"/>
        <end position="571"/>
    </location>
</feature>
<proteinExistence type="predicted"/>
<feature type="compositionally biased region" description="Polar residues" evidence="1">
    <location>
        <begin position="321"/>
        <end position="334"/>
    </location>
</feature>
<accession>A0A1W2TUV9</accession>
<feature type="compositionally biased region" description="Low complexity" evidence="1">
    <location>
        <begin position="408"/>
        <end position="422"/>
    </location>
</feature>
<feature type="compositionally biased region" description="Basic residues" evidence="1">
    <location>
        <begin position="353"/>
        <end position="362"/>
    </location>
</feature>
<feature type="compositionally biased region" description="Polar residues" evidence="1">
    <location>
        <begin position="32"/>
        <end position="41"/>
    </location>
</feature>
<organism evidence="2">
    <name type="scientific">Rosellinia necatrix</name>
    <name type="common">White root-rot fungus</name>
    <dbReference type="NCBI Taxonomy" id="77044"/>
    <lineage>
        <taxon>Eukaryota</taxon>
        <taxon>Fungi</taxon>
        <taxon>Dikarya</taxon>
        <taxon>Ascomycota</taxon>
        <taxon>Pezizomycotina</taxon>
        <taxon>Sordariomycetes</taxon>
        <taxon>Xylariomycetidae</taxon>
        <taxon>Xylariales</taxon>
        <taxon>Xylariaceae</taxon>
        <taxon>Rosellinia</taxon>
    </lineage>
</organism>
<evidence type="ECO:0000313" key="3">
    <source>
        <dbReference type="Proteomes" id="UP000054516"/>
    </source>
</evidence>
<feature type="region of interest" description="Disordered" evidence="1">
    <location>
        <begin position="401"/>
        <end position="437"/>
    </location>
</feature>
<sequence>MIQWTEPRPKKAHINGKGVSRNISGSAFDGPHSSNSGTSPHYSPPKISSPPPDLLSLGNCLPGGIQRLDSTEAGAIDWGKSWAKRKPRRRHDVSENSEPDPPSHRHPLKPPIVKSRSRTGRLEHEEQEGQHQLKGNDRGLKSCPELNRRSFSVVPPTETRFNSNRASGLESPDYSQFHGSRHRGRRRVPDIIARRFRSLLDRLHRGRSSTIYSIRPEFPPPPDGKERRFRSRNSNDIWPSSGEESPVFNTPESNMSPVPYAGHNTDLLAASGLTIATTELDRLTGLITEGSSLRIPTAASRELARISSSASSPRSESESSVTGATHVSPTNSPPSLFLSAGSSSPMSRSPQKLGRKGRKQHSHLSEVTTPEELGTPAQAGNDDRYSTQVLFSTAEVLQETYQDSGDESLIPRPLSISRPSSSDGTPGEGASPASAPATVRPVSAYNYYRGSIVARGLPQDPASSGGPTLEALYDNIVFEDERDGRRYARDGVHSPQLPSTIISQSKLGCRQSLDTESKRINVVSGESKLLTDVMEKLHSIRGEVGSEIARPSSCHPDTWSEDQGEPGDSEPFCPPNCLYSEYCSHNSDP</sequence>
<feature type="region of interest" description="Disordered" evidence="1">
    <location>
        <begin position="1"/>
        <end position="186"/>
    </location>
</feature>
<evidence type="ECO:0000313" key="2">
    <source>
        <dbReference type="EMBL" id="GAP92416.2"/>
    </source>
</evidence>
<gene>
    <name evidence="2" type="ORF">SAMD00023353_7900430</name>
</gene>
<feature type="region of interest" description="Disordered" evidence="1">
    <location>
        <begin position="211"/>
        <end position="254"/>
    </location>
</feature>
<evidence type="ECO:0000256" key="1">
    <source>
        <dbReference type="SAM" id="MobiDB-lite"/>
    </source>
</evidence>
<protein>
    <submittedName>
        <fullName evidence="2">Uncharacterized protein</fullName>
    </submittedName>
</protein>
<feature type="compositionally biased region" description="Basic and acidic residues" evidence="1">
    <location>
        <begin position="120"/>
        <end position="140"/>
    </location>
</feature>
<feature type="region of interest" description="Disordered" evidence="1">
    <location>
        <begin position="300"/>
        <end position="382"/>
    </location>
</feature>
<keyword evidence="3" id="KW-1185">Reference proteome</keyword>
<dbReference type="EMBL" id="DF977524">
    <property type="protein sequence ID" value="GAP92416.2"/>
    <property type="molecule type" value="Genomic_DNA"/>
</dbReference>
<feature type="compositionally biased region" description="Acidic residues" evidence="1">
    <location>
        <begin position="559"/>
        <end position="568"/>
    </location>
</feature>
<dbReference type="OrthoDB" id="4758749at2759"/>
<reference evidence="2" key="1">
    <citation type="submission" date="2016-03" db="EMBL/GenBank/DDBJ databases">
        <title>Draft genome sequence of Rosellinia necatrix.</title>
        <authorList>
            <person name="Kanematsu S."/>
        </authorList>
    </citation>
    <scope>NUCLEOTIDE SEQUENCE [LARGE SCALE GENOMIC DNA]</scope>
    <source>
        <strain evidence="2">W97</strain>
    </source>
</reference>
<dbReference type="AlphaFoldDB" id="A0A1W2TUV9"/>
<dbReference type="Proteomes" id="UP000054516">
    <property type="component" value="Unassembled WGS sequence"/>
</dbReference>
<dbReference type="STRING" id="77044.A0A1W2TUV9"/>
<feature type="compositionally biased region" description="Low complexity" evidence="1">
    <location>
        <begin position="300"/>
        <end position="320"/>
    </location>
</feature>
<feature type="compositionally biased region" description="Basic residues" evidence="1">
    <location>
        <begin position="82"/>
        <end position="91"/>
    </location>
</feature>